<evidence type="ECO:0000313" key="5">
    <source>
        <dbReference type="EMBL" id="KAH7146663.1"/>
    </source>
</evidence>
<dbReference type="PROSITE" id="PS50405">
    <property type="entry name" value="GST_CTER"/>
    <property type="match status" value="1"/>
</dbReference>
<dbReference type="EMBL" id="JAGMUU010000008">
    <property type="protein sequence ID" value="KAH7146663.1"/>
    <property type="molecule type" value="Genomic_DNA"/>
</dbReference>
<name>A0A9P9ETH5_9HYPO</name>
<dbReference type="InterPro" id="IPR036282">
    <property type="entry name" value="Glutathione-S-Trfase_C_sf"/>
</dbReference>
<dbReference type="InterPro" id="IPR004045">
    <property type="entry name" value="Glutathione_S-Trfase_N"/>
</dbReference>
<dbReference type="SUPFAM" id="SSF47616">
    <property type="entry name" value="GST C-terminal domain-like"/>
    <property type="match status" value="1"/>
</dbReference>
<dbReference type="Gene3D" id="3.40.30.10">
    <property type="entry name" value="Glutaredoxin"/>
    <property type="match status" value="1"/>
</dbReference>
<dbReference type="FunFam" id="3.40.30.10:FF:000172">
    <property type="entry name" value="Glutathione S-transferase GstA"/>
    <property type="match status" value="1"/>
</dbReference>
<evidence type="ECO:0000259" key="3">
    <source>
        <dbReference type="PROSITE" id="PS50404"/>
    </source>
</evidence>
<accession>A0A9P9ETH5</accession>
<keyword evidence="6" id="KW-1185">Reference proteome</keyword>
<comment type="similarity">
    <text evidence="1 2">Belongs to the GST superfamily.</text>
</comment>
<comment type="caution">
    <text evidence="5">The sequence shown here is derived from an EMBL/GenBank/DDBJ whole genome shotgun (WGS) entry which is preliminary data.</text>
</comment>
<evidence type="ECO:0000313" key="6">
    <source>
        <dbReference type="Proteomes" id="UP000717696"/>
    </source>
</evidence>
<dbReference type="InterPro" id="IPR036249">
    <property type="entry name" value="Thioredoxin-like_sf"/>
</dbReference>
<dbReference type="PANTHER" id="PTHR44051:SF8">
    <property type="entry name" value="GLUTATHIONE S-TRANSFERASE GSTA"/>
    <property type="match status" value="1"/>
</dbReference>
<dbReference type="InterPro" id="IPR010987">
    <property type="entry name" value="Glutathione-S-Trfase_C-like"/>
</dbReference>
<evidence type="ECO:0000256" key="1">
    <source>
        <dbReference type="ARBA" id="ARBA00007409"/>
    </source>
</evidence>
<feature type="domain" description="GST C-terminal" evidence="4">
    <location>
        <begin position="97"/>
        <end position="220"/>
    </location>
</feature>
<feature type="domain" description="GST N-terminal" evidence="3">
    <location>
        <begin position="20"/>
        <end position="106"/>
    </location>
</feature>
<reference evidence="5" key="1">
    <citation type="journal article" date="2021" name="Nat. Commun.">
        <title>Genetic determinants of endophytism in the Arabidopsis root mycobiome.</title>
        <authorList>
            <person name="Mesny F."/>
            <person name="Miyauchi S."/>
            <person name="Thiergart T."/>
            <person name="Pickel B."/>
            <person name="Atanasova L."/>
            <person name="Karlsson M."/>
            <person name="Huettel B."/>
            <person name="Barry K.W."/>
            <person name="Haridas S."/>
            <person name="Chen C."/>
            <person name="Bauer D."/>
            <person name="Andreopoulos W."/>
            <person name="Pangilinan J."/>
            <person name="LaButti K."/>
            <person name="Riley R."/>
            <person name="Lipzen A."/>
            <person name="Clum A."/>
            <person name="Drula E."/>
            <person name="Henrissat B."/>
            <person name="Kohler A."/>
            <person name="Grigoriev I.V."/>
            <person name="Martin F.M."/>
            <person name="Hacquard S."/>
        </authorList>
    </citation>
    <scope>NUCLEOTIDE SEQUENCE</scope>
    <source>
        <strain evidence="5">MPI-CAGE-AT-0021</strain>
    </source>
</reference>
<dbReference type="Pfam" id="PF02798">
    <property type="entry name" value="GST_N"/>
    <property type="match status" value="1"/>
</dbReference>
<dbReference type="SFLD" id="SFLDS00019">
    <property type="entry name" value="Glutathione_Transferase_(cytos"/>
    <property type="match status" value="1"/>
</dbReference>
<gene>
    <name evidence="5" type="ORF">B0J13DRAFT_552449</name>
</gene>
<evidence type="ECO:0000259" key="4">
    <source>
        <dbReference type="PROSITE" id="PS50405"/>
    </source>
</evidence>
<dbReference type="SUPFAM" id="SSF52833">
    <property type="entry name" value="Thioredoxin-like"/>
    <property type="match status" value="1"/>
</dbReference>
<proteinExistence type="inferred from homology"/>
<dbReference type="PROSITE" id="PS50404">
    <property type="entry name" value="GST_NTER"/>
    <property type="match status" value="1"/>
</dbReference>
<dbReference type="InterPro" id="IPR004046">
    <property type="entry name" value="GST_C"/>
</dbReference>
<dbReference type="Pfam" id="PF00043">
    <property type="entry name" value="GST_C"/>
    <property type="match status" value="1"/>
</dbReference>
<dbReference type="InterPro" id="IPR040079">
    <property type="entry name" value="Glutathione_S-Trfase"/>
</dbReference>
<protein>
    <submittedName>
        <fullName evidence="5">Thioredoxin-like protein</fullName>
    </submittedName>
</protein>
<dbReference type="Proteomes" id="UP000717696">
    <property type="component" value="Unassembled WGS sequence"/>
</dbReference>
<dbReference type="AlphaFoldDB" id="A0A9P9ETH5"/>
<dbReference type="OrthoDB" id="422574at2759"/>
<dbReference type="PANTHER" id="PTHR44051">
    <property type="entry name" value="GLUTATHIONE S-TRANSFERASE-RELATED"/>
    <property type="match status" value="1"/>
</dbReference>
<organism evidence="5 6">
    <name type="scientific">Dactylonectria estremocensis</name>
    <dbReference type="NCBI Taxonomy" id="1079267"/>
    <lineage>
        <taxon>Eukaryota</taxon>
        <taxon>Fungi</taxon>
        <taxon>Dikarya</taxon>
        <taxon>Ascomycota</taxon>
        <taxon>Pezizomycotina</taxon>
        <taxon>Sordariomycetes</taxon>
        <taxon>Hypocreomycetidae</taxon>
        <taxon>Hypocreales</taxon>
        <taxon>Nectriaceae</taxon>
        <taxon>Dactylonectria</taxon>
    </lineage>
</organism>
<dbReference type="CDD" id="cd03048">
    <property type="entry name" value="GST_N_Ure2p_like"/>
    <property type="match status" value="1"/>
</dbReference>
<evidence type="ECO:0000256" key="2">
    <source>
        <dbReference type="RuleBase" id="RU003494"/>
    </source>
</evidence>
<dbReference type="SFLD" id="SFLDG00358">
    <property type="entry name" value="Main_(cytGST)"/>
    <property type="match status" value="1"/>
</dbReference>
<dbReference type="Gene3D" id="1.20.1050.10">
    <property type="match status" value="1"/>
</dbReference>
<sequence>MTSRLTQLQNHFSTIAAKTKTDITLYTVDTPNGIKVSILLEVLGLDYKVHPIKMMDNEQKEPWFLENNPNGRIPAITDTFTDGAQLRVFESGAILEYLVDRYDQDHKVSYPRNTREHWETTSWVRYAPEKIEYGINRYVNETRRLYRTMDTHLAKSTSGFLVCDRVTIADVPAGAGRLLPVQWADIDLAEFPHLEKWLYKLLERPGFRQGRNVPSPHTALDNLKLTEEEIKAKAAASKA</sequence>